<evidence type="ECO:0000256" key="13">
    <source>
        <dbReference type="PROSITE-ProRule" id="PRU00169"/>
    </source>
</evidence>
<evidence type="ECO:0000256" key="14">
    <source>
        <dbReference type="SAM" id="Coils"/>
    </source>
</evidence>
<protein>
    <recommendedName>
        <fullName evidence="3">histidine kinase</fullName>
        <ecNumber evidence="3">2.7.13.3</ecNumber>
    </recommendedName>
</protein>
<dbReference type="Pfam" id="PF02518">
    <property type="entry name" value="HATPase_c"/>
    <property type="match status" value="1"/>
</dbReference>
<dbReference type="Pfam" id="PF21623">
    <property type="entry name" value="HK_sensor_dom_bact"/>
    <property type="match status" value="1"/>
</dbReference>
<feature type="domain" description="Response regulatory" evidence="17">
    <location>
        <begin position="914"/>
        <end position="1031"/>
    </location>
</feature>
<dbReference type="SUPFAM" id="SSF103190">
    <property type="entry name" value="Sensory domain-like"/>
    <property type="match status" value="2"/>
</dbReference>
<dbReference type="PROSITE" id="PS50112">
    <property type="entry name" value="PAS"/>
    <property type="match status" value="1"/>
</dbReference>
<feature type="transmembrane region" description="Helical" evidence="15">
    <location>
        <begin position="328"/>
        <end position="350"/>
    </location>
</feature>
<sequence length="1141" mass="131700">MNTPRKLKTTLLFSKFIKLSFLFTIILFAISYFFYTNKVSIEMDQLKNKEEGKLLLQVNEIKNDFVFVQRDVLLLSDLISTSNFASCNNKKSIENLKTEIYQFIKRKKIYDQIRLLDINGNEVLRCDYKKGFPKFKPDSLLQDKSDRYYFKEISELKNEDIYFSRFDLNIENGLIEKPIKQVLRVGSKIYGCDNKYSGILIASYLGTPLEKRITKLNKAHKGEFYLLDKNGFFLMSPNKKDNWGFMFPDMLDKTFSNKHPNSWAIINNKEQGQSISKEGITTFSTLNFNKIISKGERTKYFASDDYWKVVSFISNQQITALKTDVLSLFYIPVFVLFILILCCSWLFSYLQLKEQLGQKEIKKLASVVKNSNNCMLITDLNGKIEWINPAFEQLLQKPLTQITGKNYKDSIIDKNNPLNPIAKIENAIKNKTQLTVEVVNSYIPNKENWQTIHIKPILSGKDNKTEKVIFIGTDITDLKEKEKEIITLNNDLEQRVIARTKELKNANLAISKNREKLKKSKNRLENAFLTGGYAWWEWNYKTDKLKASSLLYKKLGYKTNEKENTFKWLLSKVHSDDIKKVREHLNILFTNKKGKFSFNCRIITHQNKYLWFHLKGKIESFTDENTPKKLIGTIQDISLLKKAEEEITNAKNAAEDANKAKSEFLANMSHEIRTPMNAIIGFSEQLSSTIKDNRQLSQIKTIHSSSKNLLRIINDILDLSKIEAGKIEFNSTPVNLRKISQQIKDIFSQKIEKKNIYFDVITSPQLPPILILDKVRIRQVLFNLLSNAIKFTEKGGVQLFITATEEPLNKNQITLNITVKDTGIGIPENEQKLIFQPFIQKRGQNIIKYGGTGLGLSITTKLIKAMNGVISLESSLNKGTSFTVKLPNIEVSYDDIEETETVFDSSNLLFSNAKLLVVDDVKENRDLILDLFYNSPNLELYQAKNGQQAIDIATEIIPDIIFMDLRMPVLNGYDAAMAIKQNKKTKNIPIFAITASIKSDLEKEKLKQCFDEYIIKPLDIQLFFTKTKKYLTYIDTSVIQPTKTDDYPINQKEIEVLPIFIQKLESNLLPQLAPLLENNIINEMEDFGKELLDTSKKHNNKLMIDFSKTICLHAENFEFDDLIFTLKQLPNKIKKLKSYID</sequence>
<keyword evidence="7 15" id="KW-0812">Transmembrane</keyword>
<comment type="subcellular location">
    <subcellularLocation>
        <location evidence="2">Cell membrane</location>
        <topology evidence="2">Multi-pass membrane protein</topology>
    </subcellularLocation>
</comment>
<accession>A0ABX0U6V2</accession>
<feature type="coiled-coil region" evidence="14">
    <location>
        <begin position="475"/>
        <end position="527"/>
    </location>
</feature>
<keyword evidence="10" id="KW-0067">ATP-binding</keyword>
<dbReference type="InterPro" id="IPR048760">
    <property type="entry name" value="VP0354-like_sensor_dom"/>
</dbReference>
<evidence type="ECO:0000256" key="8">
    <source>
        <dbReference type="ARBA" id="ARBA00022741"/>
    </source>
</evidence>
<evidence type="ECO:0000256" key="3">
    <source>
        <dbReference type="ARBA" id="ARBA00012438"/>
    </source>
</evidence>
<evidence type="ECO:0000256" key="11">
    <source>
        <dbReference type="ARBA" id="ARBA00022989"/>
    </source>
</evidence>
<reference evidence="19 20" key="1">
    <citation type="submission" date="2020-03" db="EMBL/GenBank/DDBJ databases">
        <title>Genomic Encyclopedia of Type Strains, Phase IV (KMG-IV): sequencing the most valuable type-strain genomes for metagenomic binning, comparative biology and taxonomic classification.</title>
        <authorList>
            <person name="Goeker M."/>
        </authorList>
    </citation>
    <scope>NUCLEOTIDE SEQUENCE [LARGE SCALE GENOMIC DNA]</scope>
    <source>
        <strain evidence="19 20">DSM 101599</strain>
    </source>
</reference>
<dbReference type="Pfam" id="PF13426">
    <property type="entry name" value="PAS_9"/>
    <property type="match status" value="1"/>
</dbReference>
<organism evidence="19 20">
    <name type="scientific">Wenyingzhuangia heitensis</name>
    <dbReference type="NCBI Taxonomy" id="1487859"/>
    <lineage>
        <taxon>Bacteria</taxon>
        <taxon>Pseudomonadati</taxon>
        <taxon>Bacteroidota</taxon>
        <taxon>Flavobacteriia</taxon>
        <taxon>Flavobacteriales</taxon>
        <taxon>Flavobacteriaceae</taxon>
        <taxon>Wenyingzhuangia</taxon>
    </lineage>
</organism>
<dbReference type="SMART" id="SM00091">
    <property type="entry name" value="PAS"/>
    <property type="match status" value="2"/>
</dbReference>
<dbReference type="SUPFAM" id="SSF55874">
    <property type="entry name" value="ATPase domain of HSP90 chaperone/DNA topoisomerase II/histidine kinase"/>
    <property type="match status" value="1"/>
</dbReference>
<dbReference type="InterPro" id="IPR004358">
    <property type="entry name" value="Sig_transdc_His_kin-like_C"/>
</dbReference>
<dbReference type="EC" id="2.7.13.3" evidence="3"/>
<evidence type="ECO:0000256" key="4">
    <source>
        <dbReference type="ARBA" id="ARBA00022475"/>
    </source>
</evidence>
<dbReference type="CDD" id="cd00130">
    <property type="entry name" value="PAS"/>
    <property type="match status" value="1"/>
</dbReference>
<evidence type="ECO:0000259" key="16">
    <source>
        <dbReference type="PROSITE" id="PS50109"/>
    </source>
</evidence>
<dbReference type="InterPro" id="IPR003594">
    <property type="entry name" value="HATPase_dom"/>
</dbReference>
<keyword evidence="15" id="KW-0472">Membrane</keyword>
<evidence type="ECO:0000256" key="7">
    <source>
        <dbReference type="ARBA" id="ARBA00022692"/>
    </source>
</evidence>
<feature type="domain" description="PAS" evidence="18">
    <location>
        <begin position="360"/>
        <end position="431"/>
    </location>
</feature>
<dbReference type="SUPFAM" id="SSF52172">
    <property type="entry name" value="CheY-like"/>
    <property type="match status" value="1"/>
</dbReference>
<dbReference type="SUPFAM" id="SSF55785">
    <property type="entry name" value="PYP-like sensor domain (PAS domain)"/>
    <property type="match status" value="2"/>
</dbReference>
<evidence type="ECO:0000313" key="19">
    <source>
        <dbReference type="EMBL" id="NIJ44580.1"/>
    </source>
</evidence>
<evidence type="ECO:0000259" key="18">
    <source>
        <dbReference type="PROSITE" id="PS50112"/>
    </source>
</evidence>
<feature type="modified residue" description="4-aspartylphosphate" evidence="13">
    <location>
        <position position="964"/>
    </location>
</feature>
<dbReference type="Gene3D" id="3.30.450.20">
    <property type="entry name" value="PAS domain"/>
    <property type="match status" value="4"/>
</dbReference>
<gene>
    <name evidence="19" type="ORF">FHR24_001019</name>
</gene>
<dbReference type="InterPro" id="IPR013655">
    <property type="entry name" value="PAS_fold_3"/>
</dbReference>
<keyword evidence="20" id="KW-1185">Reference proteome</keyword>
<comment type="catalytic activity">
    <reaction evidence="1">
        <text>ATP + protein L-histidine = ADP + protein N-phospho-L-histidine.</text>
        <dbReference type="EC" id="2.7.13.3"/>
    </reaction>
</comment>
<dbReference type="Pfam" id="PF00072">
    <property type="entry name" value="Response_reg"/>
    <property type="match status" value="1"/>
</dbReference>
<dbReference type="PANTHER" id="PTHR43047:SF72">
    <property type="entry name" value="OSMOSENSING HISTIDINE PROTEIN KINASE SLN1"/>
    <property type="match status" value="1"/>
</dbReference>
<keyword evidence="14" id="KW-0175">Coiled coil</keyword>
<evidence type="ECO:0000256" key="5">
    <source>
        <dbReference type="ARBA" id="ARBA00022553"/>
    </source>
</evidence>
<evidence type="ECO:0000256" key="1">
    <source>
        <dbReference type="ARBA" id="ARBA00000085"/>
    </source>
</evidence>
<dbReference type="Gene3D" id="3.30.565.10">
    <property type="entry name" value="Histidine kinase-like ATPase, C-terminal domain"/>
    <property type="match status" value="1"/>
</dbReference>
<dbReference type="SMART" id="SM00388">
    <property type="entry name" value="HisKA"/>
    <property type="match status" value="1"/>
</dbReference>
<dbReference type="SMART" id="SM00448">
    <property type="entry name" value="REC"/>
    <property type="match status" value="1"/>
</dbReference>
<dbReference type="Proteomes" id="UP000745859">
    <property type="component" value="Unassembled WGS sequence"/>
</dbReference>
<dbReference type="SMART" id="SM00387">
    <property type="entry name" value="HATPase_c"/>
    <property type="match status" value="1"/>
</dbReference>
<dbReference type="CDD" id="cd00082">
    <property type="entry name" value="HisKA"/>
    <property type="match status" value="1"/>
</dbReference>
<keyword evidence="12" id="KW-0902">Two-component regulatory system</keyword>
<keyword evidence="5 13" id="KW-0597">Phosphoprotein</keyword>
<dbReference type="EMBL" id="JAASQL010000001">
    <property type="protein sequence ID" value="NIJ44580.1"/>
    <property type="molecule type" value="Genomic_DNA"/>
</dbReference>
<name>A0ABX0U6V2_9FLAO</name>
<dbReference type="PRINTS" id="PR00344">
    <property type="entry name" value="BCTRLSENSOR"/>
</dbReference>
<dbReference type="InterPro" id="IPR001789">
    <property type="entry name" value="Sig_transdc_resp-reg_receiver"/>
</dbReference>
<dbReference type="InterPro" id="IPR029151">
    <property type="entry name" value="Sensor-like_sf"/>
</dbReference>
<dbReference type="InterPro" id="IPR011006">
    <property type="entry name" value="CheY-like_superfamily"/>
</dbReference>
<dbReference type="InterPro" id="IPR036097">
    <property type="entry name" value="HisK_dim/P_sf"/>
</dbReference>
<dbReference type="PROSITE" id="PS50110">
    <property type="entry name" value="RESPONSE_REGULATORY"/>
    <property type="match status" value="1"/>
</dbReference>
<dbReference type="Pfam" id="PF00512">
    <property type="entry name" value="HisKA"/>
    <property type="match status" value="1"/>
</dbReference>
<comment type="caution">
    <text evidence="19">The sequence shown here is derived from an EMBL/GenBank/DDBJ whole genome shotgun (WGS) entry which is preliminary data.</text>
</comment>
<evidence type="ECO:0000256" key="10">
    <source>
        <dbReference type="ARBA" id="ARBA00022840"/>
    </source>
</evidence>
<evidence type="ECO:0000256" key="15">
    <source>
        <dbReference type="SAM" id="Phobius"/>
    </source>
</evidence>
<dbReference type="NCBIfam" id="TIGR00229">
    <property type="entry name" value="sensory_box"/>
    <property type="match status" value="1"/>
</dbReference>
<dbReference type="RefSeq" id="WP_167184835.1">
    <property type="nucleotide sequence ID" value="NZ_JAASQL010000001.1"/>
</dbReference>
<evidence type="ECO:0000256" key="9">
    <source>
        <dbReference type="ARBA" id="ARBA00022777"/>
    </source>
</evidence>
<dbReference type="InterPro" id="IPR035965">
    <property type="entry name" value="PAS-like_dom_sf"/>
</dbReference>
<dbReference type="InterPro" id="IPR003661">
    <property type="entry name" value="HisK_dim/P_dom"/>
</dbReference>
<proteinExistence type="predicted"/>
<evidence type="ECO:0000256" key="2">
    <source>
        <dbReference type="ARBA" id="ARBA00004651"/>
    </source>
</evidence>
<keyword evidence="11 15" id="KW-1133">Transmembrane helix</keyword>
<evidence type="ECO:0000259" key="17">
    <source>
        <dbReference type="PROSITE" id="PS50110"/>
    </source>
</evidence>
<dbReference type="SUPFAM" id="SSF47384">
    <property type="entry name" value="Homodimeric domain of signal transducing histidine kinase"/>
    <property type="match status" value="1"/>
</dbReference>
<dbReference type="InterPro" id="IPR036890">
    <property type="entry name" value="HATPase_C_sf"/>
</dbReference>
<keyword evidence="9" id="KW-0418">Kinase</keyword>
<dbReference type="Gene3D" id="3.40.50.2300">
    <property type="match status" value="1"/>
</dbReference>
<evidence type="ECO:0000256" key="6">
    <source>
        <dbReference type="ARBA" id="ARBA00022679"/>
    </source>
</evidence>
<dbReference type="Gene3D" id="1.10.287.130">
    <property type="match status" value="1"/>
</dbReference>
<keyword evidence="4" id="KW-1003">Cell membrane</keyword>
<dbReference type="PANTHER" id="PTHR43047">
    <property type="entry name" value="TWO-COMPONENT HISTIDINE PROTEIN KINASE"/>
    <property type="match status" value="1"/>
</dbReference>
<dbReference type="Pfam" id="PF08447">
    <property type="entry name" value="PAS_3"/>
    <property type="match status" value="1"/>
</dbReference>
<evidence type="ECO:0000256" key="12">
    <source>
        <dbReference type="ARBA" id="ARBA00023012"/>
    </source>
</evidence>
<keyword evidence="6" id="KW-0808">Transferase</keyword>
<evidence type="ECO:0000313" key="20">
    <source>
        <dbReference type="Proteomes" id="UP000745859"/>
    </source>
</evidence>
<feature type="domain" description="Histidine kinase" evidence="16">
    <location>
        <begin position="667"/>
        <end position="890"/>
    </location>
</feature>
<dbReference type="InterPro" id="IPR000014">
    <property type="entry name" value="PAS"/>
</dbReference>
<keyword evidence="8" id="KW-0547">Nucleotide-binding</keyword>
<dbReference type="InterPro" id="IPR005467">
    <property type="entry name" value="His_kinase_dom"/>
</dbReference>
<dbReference type="CDD" id="cd16922">
    <property type="entry name" value="HATPase_EvgS-ArcB-TorS-like"/>
    <property type="match status" value="1"/>
</dbReference>
<feature type="transmembrane region" description="Helical" evidence="15">
    <location>
        <begin position="12"/>
        <end position="35"/>
    </location>
</feature>
<dbReference type="PROSITE" id="PS50109">
    <property type="entry name" value="HIS_KIN"/>
    <property type="match status" value="1"/>
</dbReference>